<accession>A0ACD0NUU9</accession>
<dbReference type="EMBL" id="KZ820036">
    <property type="protein sequence ID" value="PWN49542.1"/>
    <property type="molecule type" value="Genomic_DNA"/>
</dbReference>
<proteinExistence type="predicted"/>
<gene>
    <name evidence="1" type="ORF">IE53DRAFT_388230</name>
</gene>
<organism evidence="1 2">
    <name type="scientific">Violaceomyces palustris</name>
    <dbReference type="NCBI Taxonomy" id="1673888"/>
    <lineage>
        <taxon>Eukaryota</taxon>
        <taxon>Fungi</taxon>
        <taxon>Dikarya</taxon>
        <taxon>Basidiomycota</taxon>
        <taxon>Ustilaginomycotina</taxon>
        <taxon>Ustilaginomycetes</taxon>
        <taxon>Violaceomycetales</taxon>
        <taxon>Violaceomycetaceae</taxon>
        <taxon>Violaceomyces</taxon>
    </lineage>
</organism>
<sequence length="378" mass="41224">MGAGQSSFADTTHTAPKVTISNPILGVSNTSNNQRAVAGLLAYHLNHAQALANDSSSSSSSSSNTTITTATTKTPPPGCPMHQTTSTTALPPSPPTASPKMPTSSSGQCPVPHDQRASMPSSSSPSSSSSTTASASARSWSSTLNPLNMMPSLSQNQAPEQKTILSTERTVSSIPRSKISSPPPGASPYDKPQPSSSGCPVKHGDEQGEADQDRWEYPSPQQFYNALVRKGWETPEEHVETMVLIHNFLNERAWLEVLEWEKRAGSDPDKVELARFQGRPGTLSPKARLYGLAGWLMPEKFGTDPPFDRHDWVVRRPETGEEVRYVIDYYAVPDDPNKDEPEFNLDIRPALDSLSSAKLRFEKVWEEYRNGEGIFAKE</sequence>
<reference evidence="1 2" key="1">
    <citation type="journal article" date="2018" name="Mol. Biol. Evol.">
        <title>Broad Genomic Sampling Reveals a Smut Pathogenic Ancestry of the Fungal Clade Ustilaginomycotina.</title>
        <authorList>
            <person name="Kijpornyongpan T."/>
            <person name="Mondo S.J."/>
            <person name="Barry K."/>
            <person name="Sandor L."/>
            <person name="Lee J."/>
            <person name="Lipzen A."/>
            <person name="Pangilinan J."/>
            <person name="LaButti K."/>
            <person name="Hainaut M."/>
            <person name="Henrissat B."/>
            <person name="Grigoriev I.V."/>
            <person name="Spatafora J.W."/>
            <person name="Aime M.C."/>
        </authorList>
    </citation>
    <scope>NUCLEOTIDE SEQUENCE [LARGE SCALE GENOMIC DNA]</scope>
    <source>
        <strain evidence="1 2">SA 807</strain>
    </source>
</reference>
<evidence type="ECO:0000313" key="2">
    <source>
        <dbReference type="Proteomes" id="UP000245626"/>
    </source>
</evidence>
<keyword evidence="2" id="KW-1185">Reference proteome</keyword>
<dbReference type="Proteomes" id="UP000245626">
    <property type="component" value="Unassembled WGS sequence"/>
</dbReference>
<evidence type="ECO:0000313" key="1">
    <source>
        <dbReference type="EMBL" id="PWN49542.1"/>
    </source>
</evidence>
<protein>
    <submittedName>
        <fullName evidence="1">Uncharacterized protein</fullName>
    </submittedName>
</protein>
<name>A0ACD0NUU9_9BASI</name>